<dbReference type="InterPro" id="IPR024787">
    <property type="entry name" value="EcsC"/>
</dbReference>
<dbReference type="PANTHER" id="PTHR41260:SF1">
    <property type="entry name" value="PROTEIN ECSC"/>
    <property type="match status" value="1"/>
</dbReference>
<evidence type="ECO:0000313" key="1">
    <source>
        <dbReference type="EMBL" id="SQI54952.1"/>
    </source>
</evidence>
<accession>A0A2X4W7P6</accession>
<keyword evidence="2" id="KW-1185">Reference proteome</keyword>
<dbReference type="Proteomes" id="UP000249134">
    <property type="component" value="Chromosome 1"/>
</dbReference>
<dbReference type="EMBL" id="LS483476">
    <property type="protein sequence ID" value="SQI54952.1"/>
    <property type="molecule type" value="Genomic_DNA"/>
</dbReference>
<dbReference type="PANTHER" id="PTHR41260">
    <property type="entry name" value="PROTEIN ECSC"/>
    <property type="match status" value="1"/>
</dbReference>
<dbReference type="RefSeq" id="WP_066136893.1">
    <property type="nucleotide sequence ID" value="NZ_CBCSGM010000001.1"/>
</dbReference>
<proteinExistence type="predicted"/>
<gene>
    <name evidence="1" type="ORF">NCTC4824_01375</name>
</gene>
<dbReference type="KEGG" id="blen:NCTC4824_01375"/>
<dbReference type="AlphaFoldDB" id="A0A2X4W7P6"/>
<reference evidence="1 2" key="1">
    <citation type="submission" date="2018-06" db="EMBL/GenBank/DDBJ databases">
        <authorList>
            <consortium name="Pathogen Informatics"/>
            <person name="Doyle S."/>
        </authorList>
    </citation>
    <scope>NUCLEOTIDE SEQUENCE [LARGE SCALE GENOMIC DNA]</scope>
    <source>
        <strain evidence="1 2">NCTC4824</strain>
    </source>
</reference>
<name>A0A2X4W7P6_LEDLE</name>
<sequence length="280" mass="32514">MNLTKRDEKLWEELQDWRQSFFEYEATDFENAYDKWMDQIFTLLPLTLQAQFFEKMDNWFFQVNSLIRGTQFQNEIRTRILNAARSMSSEIATLDDMRQLPVDQLTFLAEQQAAKHRLYSLIQGGAAGSGQPILIGSDFLSTIVINLRAVQVIAMSYGYDVQSPAGLLETVKVYNTATMPDRLKMFGWEDLMDDLQKSDEAFYFDIHERIIDQTWLDEPLKQMLKISLILMFSRKKVSGVPLLSMAIGAGVNYNTTRQVTQFAVKYYQYKHMLEKNGDLT</sequence>
<dbReference type="Pfam" id="PF12787">
    <property type="entry name" value="EcsC"/>
    <property type="match status" value="1"/>
</dbReference>
<organism evidence="1 2">
    <name type="scientific">Lederbergia lenta</name>
    <name type="common">Bacillus lentus</name>
    <dbReference type="NCBI Taxonomy" id="1467"/>
    <lineage>
        <taxon>Bacteria</taxon>
        <taxon>Bacillati</taxon>
        <taxon>Bacillota</taxon>
        <taxon>Bacilli</taxon>
        <taxon>Bacillales</taxon>
        <taxon>Bacillaceae</taxon>
        <taxon>Lederbergia</taxon>
    </lineage>
</organism>
<evidence type="ECO:0000313" key="2">
    <source>
        <dbReference type="Proteomes" id="UP000249134"/>
    </source>
</evidence>
<protein>
    <submittedName>
        <fullName evidence="1">Protein EcsC</fullName>
    </submittedName>
</protein>
<dbReference type="STRING" id="1348624.GCA_001591545_00466"/>